<evidence type="ECO:0000256" key="3">
    <source>
        <dbReference type="ARBA" id="ARBA00023125"/>
    </source>
</evidence>
<dbReference type="PROSITE" id="PS50931">
    <property type="entry name" value="HTH_LYSR"/>
    <property type="match status" value="1"/>
</dbReference>
<dbReference type="GO" id="GO:0003677">
    <property type="term" value="F:DNA binding"/>
    <property type="evidence" value="ECO:0007669"/>
    <property type="project" value="UniProtKB-KW"/>
</dbReference>
<dbReference type="AlphaFoldDB" id="A0A1I1TC71"/>
<dbReference type="PRINTS" id="PR00039">
    <property type="entry name" value="HTHLYSR"/>
</dbReference>
<feature type="domain" description="HTH lysR-type" evidence="5">
    <location>
        <begin position="13"/>
        <end position="69"/>
    </location>
</feature>
<evidence type="ECO:0000259" key="5">
    <source>
        <dbReference type="PROSITE" id="PS50931"/>
    </source>
</evidence>
<dbReference type="OrthoDB" id="8804410at2"/>
<evidence type="ECO:0000256" key="1">
    <source>
        <dbReference type="ARBA" id="ARBA00009437"/>
    </source>
</evidence>
<dbReference type="InterPro" id="IPR000847">
    <property type="entry name" value="LysR_HTH_N"/>
</dbReference>
<sequence>MGFYDQVAWARRLKVKHLESFLVLDEAGTLTEAAVRMHMTQSAMSHWLADLEELVGMPLVTRGRRIQLTPAGVIMKRLAIGVLGDISRTQMELGAVAEGRTARLHIGSVWAGVARGVPQALAEFQRLHPHISVTVSESPFGNLLEGLQNKQLDVVVGSLDARAHHARLEHRELFEDNVCLVVGRASRLWDAAGPLRLADLLEEDWIMPPKGTLMRSQLDAALLDSGAPWLLPKVETAAITTLQALIHQGDYLGVCSEAMAEYQAALGNMRILPLDRTIRFGPVGVVWSRDNPAEAVRLFVDHITQARTVPPPSPGSVTAPGR</sequence>
<name>A0A1I1TC71_9BURK</name>
<dbReference type="Proteomes" id="UP000199517">
    <property type="component" value="Unassembled WGS sequence"/>
</dbReference>
<protein>
    <submittedName>
        <fullName evidence="6">DNA-binding transcriptional regulator, LysR family</fullName>
    </submittedName>
</protein>
<evidence type="ECO:0000256" key="2">
    <source>
        <dbReference type="ARBA" id="ARBA00023015"/>
    </source>
</evidence>
<reference evidence="7" key="1">
    <citation type="submission" date="2016-10" db="EMBL/GenBank/DDBJ databases">
        <authorList>
            <person name="Varghese N."/>
            <person name="Submissions S."/>
        </authorList>
    </citation>
    <scope>NUCLEOTIDE SEQUENCE [LARGE SCALE GENOMIC DNA]</scope>
    <source>
        <strain evidence="7">DSM 7481</strain>
    </source>
</reference>
<evidence type="ECO:0000256" key="4">
    <source>
        <dbReference type="ARBA" id="ARBA00023163"/>
    </source>
</evidence>
<gene>
    <name evidence="6" type="ORF">SAMN04489710_103274</name>
</gene>
<dbReference type="GO" id="GO:0032993">
    <property type="term" value="C:protein-DNA complex"/>
    <property type="evidence" value="ECO:0007669"/>
    <property type="project" value="TreeGrafter"/>
</dbReference>
<keyword evidence="3 6" id="KW-0238">DNA-binding</keyword>
<dbReference type="Pfam" id="PF03466">
    <property type="entry name" value="LysR_substrate"/>
    <property type="match status" value="1"/>
</dbReference>
<dbReference type="Gene3D" id="3.40.190.10">
    <property type="entry name" value="Periplasmic binding protein-like II"/>
    <property type="match status" value="2"/>
</dbReference>
<proteinExistence type="inferred from homology"/>
<dbReference type="PANTHER" id="PTHR30346">
    <property type="entry name" value="TRANSCRIPTIONAL DUAL REGULATOR HCAR-RELATED"/>
    <property type="match status" value="1"/>
</dbReference>
<dbReference type="InterPro" id="IPR036388">
    <property type="entry name" value="WH-like_DNA-bd_sf"/>
</dbReference>
<dbReference type="Gene3D" id="1.10.10.10">
    <property type="entry name" value="Winged helix-like DNA-binding domain superfamily/Winged helix DNA-binding domain"/>
    <property type="match status" value="1"/>
</dbReference>
<dbReference type="GO" id="GO:0003700">
    <property type="term" value="F:DNA-binding transcription factor activity"/>
    <property type="evidence" value="ECO:0007669"/>
    <property type="project" value="InterPro"/>
</dbReference>
<dbReference type="PANTHER" id="PTHR30346:SF9">
    <property type="entry name" value="LYSR FAMILY TRANSCRIPTIONAL REGULATOR"/>
    <property type="match status" value="1"/>
</dbReference>
<evidence type="ECO:0000313" key="6">
    <source>
        <dbReference type="EMBL" id="SFD56224.1"/>
    </source>
</evidence>
<dbReference type="STRING" id="32040.SAMN04489710_103274"/>
<dbReference type="SUPFAM" id="SSF46785">
    <property type="entry name" value="Winged helix' DNA-binding domain"/>
    <property type="match status" value="1"/>
</dbReference>
<dbReference type="SUPFAM" id="SSF53850">
    <property type="entry name" value="Periplasmic binding protein-like II"/>
    <property type="match status" value="1"/>
</dbReference>
<dbReference type="InterPro" id="IPR036390">
    <property type="entry name" value="WH_DNA-bd_sf"/>
</dbReference>
<dbReference type="InterPro" id="IPR005119">
    <property type="entry name" value="LysR_subst-bd"/>
</dbReference>
<dbReference type="EMBL" id="FOMQ01000003">
    <property type="protein sequence ID" value="SFD56224.1"/>
    <property type="molecule type" value="Genomic_DNA"/>
</dbReference>
<accession>A0A1I1TC71</accession>
<keyword evidence="4" id="KW-0804">Transcription</keyword>
<dbReference type="RefSeq" id="WP_092950365.1">
    <property type="nucleotide sequence ID" value="NZ_FOMQ01000003.1"/>
</dbReference>
<organism evidence="6 7">
    <name type="scientific">Paracidovorax konjaci</name>
    <dbReference type="NCBI Taxonomy" id="32040"/>
    <lineage>
        <taxon>Bacteria</taxon>
        <taxon>Pseudomonadati</taxon>
        <taxon>Pseudomonadota</taxon>
        <taxon>Betaproteobacteria</taxon>
        <taxon>Burkholderiales</taxon>
        <taxon>Comamonadaceae</taxon>
        <taxon>Paracidovorax</taxon>
    </lineage>
</organism>
<keyword evidence="2" id="KW-0805">Transcription regulation</keyword>
<dbReference type="Pfam" id="PF00126">
    <property type="entry name" value="HTH_1"/>
    <property type="match status" value="1"/>
</dbReference>
<keyword evidence="7" id="KW-1185">Reference proteome</keyword>
<evidence type="ECO:0000313" key="7">
    <source>
        <dbReference type="Proteomes" id="UP000199517"/>
    </source>
</evidence>
<comment type="similarity">
    <text evidence="1">Belongs to the LysR transcriptional regulatory family.</text>
</comment>